<proteinExistence type="predicted"/>
<comment type="caution">
    <text evidence="2">The sequence shown here is derived from an EMBL/GenBank/DDBJ whole genome shotgun (WGS) entry which is preliminary data.</text>
</comment>
<organism evidence="2 3">
    <name type="scientific">Actinomadura macrotermitis</name>
    <dbReference type="NCBI Taxonomy" id="2585200"/>
    <lineage>
        <taxon>Bacteria</taxon>
        <taxon>Bacillati</taxon>
        <taxon>Actinomycetota</taxon>
        <taxon>Actinomycetes</taxon>
        <taxon>Streptosporangiales</taxon>
        <taxon>Thermomonosporaceae</taxon>
        <taxon>Actinomadura</taxon>
    </lineage>
</organism>
<dbReference type="Proteomes" id="UP000487268">
    <property type="component" value="Unassembled WGS sequence"/>
</dbReference>
<name>A0A7K0C3E8_9ACTN</name>
<feature type="transmembrane region" description="Helical" evidence="1">
    <location>
        <begin position="34"/>
        <end position="55"/>
    </location>
</feature>
<reference evidence="2 3" key="1">
    <citation type="submission" date="2019-10" db="EMBL/GenBank/DDBJ databases">
        <title>Actinomadura rubteroloni sp. nov. and Actinomadura macrotermitis sp. nov., isolated from the gut of fungus growing-termite Macrotermes natalensis.</title>
        <authorList>
            <person name="Benndorf R."/>
            <person name="Martin K."/>
            <person name="Kuefner M."/>
            <person name="De Beer W."/>
            <person name="Kaster A.-K."/>
            <person name="Vollmers J."/>
            <person name="Poulsen M."/>
            <person name="Beemelmanns C."/>
        </authorList>
    </citation>
    <scope>NUCLEOTIDE SEQUENCE [LARGE SCALE GENOMIC DNA]</scope>
    <source>
        <strain evidence="2 3">RB68</strain>
    </source>
</reference>
<dbReference type="EMBL" id="WEGH01000003">
    <property type="protein sequence ID" value="MQY07344.1"/>
    <property type="molecule type" value="Genomic_DNA"/>
</dbReference>
<dbReference type="RefSeq" id="WP_328594830.1">
    <property type="nucleotide sequence ID" value="NZ_WEGH01000003.1"/>
</dbReference>
<evidence type="ECO:0000313" key="3">
    <source>
        <dbReference type="Proteomes" id="UP000487268"/>
    </source>
</evidence>
<evidence type="ECO:0000313" key="2">
    <source>
        <dbReference type="EMBL" id="MQY07344.1"/>
    </source>
</evidence>
<keyword evidence="1" id="KW-1133">Transmembrane helix</keyword>
<keyword evidence="1" id="KW-0812">Transmembrane</keyword>
<evidence type="ECO:0000256" key="1">
    <source>
        <dbReference type="SAM" id="Phobius"/>
    </source>
</evidence>
<protein>
    <submittedName>
        <fullName evidence="2">Uncharacterized protein</fullName>
    </submittedName>
</protein>
<sequence length="73" mass="7856">MNPLDNPAIIYLRAMLGVRLDRARDEDLSRGASAIEWAIITAVLATIALGIGIIITQKIMDKAHSIDVNGKNG</sequence>
<accession>A0A7K0C3E8</accession>
<keyword evidence="3" id="KW-1185">Reference proteome</keyword>
<keyword evidence="1" id="KW-0472">Membrane</keyword>
<dbReference type="AlphaFoldDB" id="A0A7K0C3E8"/>
<gene>
    <name evidence="2" type="ORF">ACRB68_54440</name>
</gene>